<keyword evidence="1" id="KW-1185">Reference proteome</keyword>
<accession>A0AC55CLX5</accession>
<protein>
    <submittedName>
        <fullName evidence="2">Bcl-2-like protein 13</fullName>
    </submittedName>
</protein>
<dbReference type="Proteomes" id="UP000694863">
    <property type="component" value="Unplaced"/>
</dbReference>
<reference evidence="2" key="1">
    <citation type="submission" date="2025-08" db="UniProtKB">
        <authorList>
            <consortium name="RefSeq"/>
        </authorList>
    </citation>
    <scope>IDENTIFICATION</scope>
</reference>
<name>A0AC55CLX5_ECHTE</name>
<sequence length="73" mass="8158">MAPSTVVPLEFHDETKYRLVSGFLGLLSLEKLPEQQLSSPQGLPRDIVSQSLDHEGLLKIKTEIEKEPTSLDK</sequence>
<dbReference type="RefSeq" id="XP_045140842.1">
    <property type="nucleotide sequence ID" value="XM_045284907.1"/>
</dbReference>
<gene>
    <name evidence="2" type="primary">LOC101661352</name>
</gene>
<evidence type="ECO:0000313" key="1">
    <source>
        <dbReference type="Proteomes" id="UP000694863"/>
    </source>
</evidence>
<evidence type="ECO:0000313" key="2">
    <source>
        <dbReference type="RefSeq" id="XP_045140842.1"/>
    </source>
</evidence>
<proteinExistence type="predicted"/>
<organism evidence="1 2">
    <name type="scientific">Echinops telfairi</name>
    <name type="common">Lesser hedgehog tenrec</name>
    <dbReference type="NCBI Taxonomy" id="9371"/>
    <lineage>
        <taxon>Eukaryota</taxon>
        <taxon>Metazoa</taxon>
        <taxon>Chordata</taxon>
        <taxon>Craniata</taxon>
        <taxon>Vertebrata</taxon>
        <taxon>Euteleostomi</taxon>
        <taxon>Mammalia</taxon>
        <taxon>Eutheria</taxon>
        <taxon>Afrotheria</taxon>
        <taxon>Tenrecidae</taxon>
        <taxon>Tenrecinae</taxon>
        <taxon>Echinops</taxon>
    </lineage>
</organism>